<dbReference type="EMBL" id="PGOL01001490">
    <property type="protein sequence ID" value="PKI57721.1"/>
    <property type="molecule type" value="Genomic_DNA"/>
</dbReference>
<accession>A0A2I0JN81</accession>
<comment type="caution">
    <text evidence="2">The sequence shown here is derived from an EMBL/GenBank/DDBJ whole genome shotgun (WGS) entry which is preliminary data.</text>
</comment>
<name>A0A2I0JN81_PUNGR</name>
<keyword evidence="3" id="KW-1185">Reference proteome</keyword>
<sequence length="174" mass="19445">LGAELGEGSGSGAPNPTCAAQDQNPGTTSLVRKTDGPGLLLGVPRRCSELEGSTDYKQCNLSRATGHCRMHNSEIRLISPDHVTTMMWAKCLAWHEEKRLHIAHQSRLPNAEDGQKATGRFRIFKRSVCLEESITTLGECMLRPRYTSERIGIARWDEEETRYAEKTRLLSVLH</sequence>
<proteinExistence type="predicted"/>
<evidence type="ECO:0000313" key="3">
    <source>
        <dbReference type="Proteomes" id="UP000233551"/>
    </source>
</evidence>
<dbReference type="AlphaFoldDB" id="A0A2I0JN81"/>
<organism evidence="2 3">
    <name type="scientific">Punica granatum</name>
    <name type="common">Pomegranate</name>
    <dbReference type="NCBI Taxonomy" id="22663"/>
    <lineage>
        <taxon>Eukaryota</taxon>
        <taxon>Viridiplantae</taxon>
        <taxon>Streptophyta</taxon>
        <taxon>Embryophyta</taxon>
        <taxon>Tracheophyta</taxon>
        <taxon>Spermatophyta</taxon>
        <taxon>Magnoliopsida</taxon>
        <taxon>eudicotyledons</taxon>
        <taxon>Gunneridae</taxon>
        <taxon>Pentapetalae</taxon>
        <taxon>rosids</taxon>
        <taxon>malvids</taxon>
        <taxon>Myrtales</taxon>
        <taxon>Lythraceae</taxon>
        <taxon>Punica</taxon>
    </lineage>
</organism>
<feature type="non-terminal residue" evidence="2">
    <location>
        <position position="1"/>
    </location>
</feature>
<feature type="compositionally biased region" description="Gly residues" evidence="1">
    <location>
        <begin position="1"/>
        <end position="11"/>
    </location>
</feature>
<evidence type="ECO:0000256" key="1">
    <source>
        <dbReference type="SAM" id="MobiDB-lite"/>
    </source>
</evidence>
<evidence type="ECO:0000313" key="2">
    <source>
        <dbReference type="EMBL" id="PKI57721.1"/>
    </source>
</evidence>
<gene>
    <name evidence="2" type="ORF">CRG98_021788</name>
</gene>
<dbReference type="Proteomes" id="UP000233551">
    <property type="component" value="Unassembled WGS sequence"/>
</dbReference>
<reference evidence="2 3" key="1">
    <citation type="submission" date="2017-11" db="EMBL/GenBank/DDBJ databases">
        <title>De-novo sequencing of pomegranate (Punica granatum L.) genome.</title>
        <authorList>
            <person name="Akparov Z."/>
            <person name="Amiraslanov A."/>
            <person name="Hajiyeva S."/>
            <person name="Abbasov M."/>
            <person name="Kaur K."/>
            <person name="Hamwieh A."/>
            <person name="Solovyev V."/>
            <person name="Salamov A."/>
            <person name="Braich B."/>
            <person name="Kosarev P."/>
            <person name="Mahmoud A."/>
            <person name="Hajiyev E."/>
            <person name="Babayeva S."/>
            <person name="Izzatullayeva V."/>
            <person name="Mammadov A."/>
            <person name="Mammadov A."/>
            <person name="Sharifova S."/>
            <person name="Ojaghi J."/>
            <person name="Eynullazada K."/>
            <person name="Bayramov B."/>
            <person name="Abdulazimova A."/>
            <person name="Shahmuradov I."/>
        </authorList>
    </citation>
    <scope>NUCLEOTIDE SEQUENCE [LARGE SCALE GENOMIC DNA]</scope>
    <source>
        <strain evidence="3">cv. AG2017</strain>
        <tissue evidence="2">Leaf</tissue>
    </source>
</reference>
<protein>
    <submittedName>
        <fullName evidence="2">Uncharacterized protein</fullName>
    </submittedName>
</protein>
<feature type="region of interest" description="Disordered" evidence="1">
    <location>
        <begin position="1"/>
        <end position="27"/>
    </location>
</feature>
<feature type="compositionally biased region" description="Polar residues" evidence="1">
    <location>
        <begin position="18"/>
        <end position="27"/>
    </location>
</feature>